<dbReference type="InterPro" id="IPR052893">
    <property type="entry name" value="TCS_response_regulator"/>
</dbReference>
<dbReference type="EMBL" id="BMHT01000001">
    <property type="protein sequence ID" value="GGE98057.1"/>
    <property type="molecule type" value="Genomic_DNA"/>
</dbReference>
<evidence type="ECO:0000259" key="2">
    <source>
        <dbReference type="PROSITE" id="PS50110"/>
    </source>
</evidence>
<dbReference type="Pfam" id="PF00072">
    <property type="entry name" value="Response_reg"/>
    <property type="match status" value="1"/>
</dbReference>
<accession>A0ABQ1TPR0</accession>
<dbReference type="Proteomes" id="UP000632273">
    <property type="component" value="Unassembled WGS sequence"/>
</dbReference>
<evidence type="ECO:0000313" key="4">
    <source>
        <dbReference type="Proteomes" id="UP000632273"/>
    </source>
</evidence>
<feature type="domain" description="Response regulatory" evidence="2">
    <location>
        <begin position="2"/>
        <end position="127"/>
    </location>
</feature>
<keyword evidence="4" id="KW-1185">Reference proteome</keyword>
<comment type="caution">
    <text evidence="3">The sequence shown here is derived from an EMBL/GenBank/DDBJ whole genome shotgun (WGS) entry which is preliminary data.</text>
</comment>
<name>A0ABQ1TPR0_9BACT</name>
<dbReference type="PROSITE" id="PS50110">
    <property type="entry name" value="RESPONSE_REGULATORY"/>
    <property type="match status" value="1"/>
</dbReference>
<protein>
    <submittedName>
        <fullName evidence="3">Response regulator</fullName>
    </submittedName>
</protein>
<dbReference type="RefSeq" id="WP_188810783.1">
    <property type="nucleotide sequence ID" value="NZ_BMHT01000001.1"/>
</dbReference>
<reference evidence="4" key="1">
    <citation type="journal article" date="2019" name="Int. J. Syst. Evol. Microbiol.">
        <title>The Global Catalogue of Microorganisms (GCM) 10K type strain sequencing project: providing services to taxonomists for standard genome sequencing and annotation.</title>
        <authorList>
            <consortium name="The Broad Institute Genomics Platform"/>
            <consortium name="The Broad Institute Genome Sequencing Center for Infectious Disease"/>
            <person name="Wu L."/>
            <person name="Ma J."/>
        </authorList>
    </citation>
    <scope>NUCLEOTIDE SEQUENCE [LARGE SCALE GENOMIC DNA]</scope>
    <source>
        <strain evidence="4">CGMCC 1.15197</strain>
    </source>
</reference>
<evidence type="ECO:0000313" key="3">
    <source>
        <dbReference type="EMBL" id="GGE98057.1"/>
    </source>
</evidence>
<dbReference type="Gene3D" id="3.40.50.2300">
    <property type="match status" value="1"/>
</dbReference>
<dbReference type="InterPro" id="IPR011006">
    <property type="entry name" value="CheY-like_superfamily"/>
</dbReference>
<dbReference type="SUPFAM" id="SSF52172">
    <property type="entry name" value="CheY-like"/>
    <property type="match status" value="1"/>
</dbReference>
<dbReference type="SMART" id="SM00448">
    <property type="entry name" value="REC"/>
    <property type="match status" value="1"/>
</dbReference>
<gene>
    <name evidence="3" type="ORF">GCM10011383_06050</name>
</gene>
<dbReference type="PANTHER" id="PTHR44520">
    <property type="entry name" value="RESPONSE REGULATOR RCP1-RELATED"/>
    <property type="match status" value="1"/>
</dbReference>
<keyword evidence="1" id="KW-0597">Phosphoprotein</keyword>
<feature type="modified residue" description="4-aspartylphosphate" evidence="1">
    <location>
        <position position="57"/>
    </location>
</feature>
<sequence>MQTVLIDDDFISVFLTEKLLKREGLGDTVRSFQSPQEAVSYLQQAIPDQTPELIFLDLNMPLMSGWDVLEALKPYEAELVTRCFIYLLTSSLAYSDTARAKDYTLVTELIHKPLSSNKVQAIHTKIMERRANLG</sequence>
<proteinExistence type="predicted"/>
<dbReference type="PANTHER" id="PTHR44520:SF2">
    <property type="entry name" value="RESPONSE REGULATOR RCP1"/>
    <property type="match status" value="1"/>
</dbReference>
<organism evidence="3 4">
    <name type="scientific">Hymenobacter cavernae</name>
    <dbReference type="NCBI Taxonomy" id="2044852"/>
    <lineage>
        <taxon>Bacteria</taxon>
        <taxon>Pseudomonadati</taxon>
        <taxon>Bacteroidota</taxon>
        <taxon>Cytophagia</taxon>
        <taxon>Cytophagales</taxon>
        <taxon>Hymenobacteraceae</taxon>
        <taxon>Hymenobacter</taxon>
    </lineage>
</organism>
<dbReference type="InterPro" id="IPR001789">
    <property type="entry name" value="Sig_transdc_resp-reg_receiver"/>
</dbReference>
<evidence type="ECO:0000256" key="1">
    <source>
        <dbReference type="PROSITE-ProRule" id="PRU00169"/>
    </source>
</evidence>